<dbReference type="SUPFAM" id="SSF51735">
    <property type="entry name" value="NAD(P)-binding Rossmann-fold domains"/>
    <property type="match status" value="1"/>
</dbReference>
<evidence type="ECO:0000313" key="1">
    <source>
        <dbReference type="EMBL" id="CAA7401901.1"/>
    </source>
</evidence>
<dbReference type="Proteomes" id="UP000663760">
    <property type="component" value="Chromosome 9"/>
</dbReference>
<gene>
    <name evidence="1" type="ORF">SI8410_09012579</name>
</gene>
<name>A0A7I8KWB3_SPIIN</name>
<dbReference type="GO" id="GO:0030148">
    <property type="term" value="P:sphingolipid biosynthetic process"/>
    <property type="evidence" value="ECO:0007669"/>
    <property type="project" value="TreeGrafter"/>
</dbReference>
<proteinExistence type="predicted"/>
<evidence type="ECO:0000313" key="2">
    <source>
        <dbReference type="Proteomes" id="UP000663760"/>
    </source>
</evidence>
<dbReference type="GO" id="GO:0047560">
    <property type="term" value="F:3-dehydrosphinganine reductase activity"/>
    <property type="evidence" value="ECO:0007669"/>
    <property type="project" value="TreeGrafter"/>
</dbReference>
<dbReference type="PANTHER" id="PTHR43550">
    <property type="entry name" value="3-KETODIHYDROSPHINGOSINE REDUCTASE"/>
    <property type="match status" value="1"/>
</dbReference>
<dbReference type="GO" id="GO:0006666">
    <property type="term" value="P:3-keto-sphinganine metabolic process"/>
    <property type="evidence" value="ECO:0007669"/>
    <property type="project" value="TreeGrafter"/>
</dbReference>
<dbReference type="GO" id="GO:0005789">
    <property type="term" value="C:endoplasmic reticulum membrane"/>
    <property type="evidence" value="ECO:0007669"/>
    <property type="project" value="TreeGrafter"/>
</dbReference>
<sequence>MATTLLLAAALLPPAFLLATLFFIIRPRPVNIPIKDRHMFISGGSTGIGFAIARQAAIDGARVSILARDASKLEAAREEIRRTTGAEVAIYSADIRDEAAVNKAIAAAGTIDLLVSNLGVGIGKEFEDTTMEEIRFQVDVNIMGTLYLLKAALPRMKKASVEDGLPRSISFTTSMGGQTGIYGYAVYCATNYAVRGLAEALQMELHGENIHLSLILPGDTDTATGNKDRTTRPELTNLISGTSAMQTAEEVATLAIKGIRAADFNVCVNSQGLMLALATAGFSPQRSFLMAFLEVFGGGLMRFAGLCYLSSWYKTIEEYKGKTKKARK</sequence>
<organism evidence="1 2">
    <name type="scientific">Spirodela intermedia</name>
    <name type="common">Intermediate duckweed</name>
    <dbReference type="NCBI Taxonomy" id="51605"/>
    <lineage>
        <taxon>Eukaryota</taxon>
        <taxon>Viridiplantae</taxon>
        <taxon>Streptophyta</taxon>
        <taxon>Embryophyta</taxon>
        <taxon>Tracheophyta</taxon>
        <taxon>Spermatophyta</taxon>
        <taxon>Magnoliopsida</taxon>
        <taxon>Liliopsida</taxon>
        <taxon>Araceae</taxon>
        <taxon>Lemnoideae</taxon>
        <taxon>Spirodela</taxon>
    </lineage>
</organism>
<dbReference type="PRINTS" id="PR00081">
    <property type="entry name" value="GDHRDH"/>
</dbReference>
<keyword evidence="2" id="KW-1185">Reference proteome</keyword>
<dbReference type="InterPro" id="IPR036291">
    <property type="entry name" value="NAD(P)-bd_dom_sf"/>
</dbReference>
<dbReference type="InterPro" id="IPR002347">
    <property type="entry name" value="SDR_fam"/>
</dbReference>
<dbReference type="Gene3D" id="3.40.50.720">
    <property type="entry name" value="NAD(P)-binding Rossmann-like Domain"/>
    <property type="match status" value="1"/>
</dbReference>
<protein>
    <submittedName>
        <fullName evidence="1">Uncharacterized protein</fullName>
    </submittedName>
</protein>
<accession>A0A7I8KWB3</accession>
<dbReference type="OrthoDB" id="37659at2759"/>
<reference evidence="1" key="1">
    <citation type="submission" date="2020-02" db="EMBL/GenBank/DDBJ databases">
        <authorList>
            <person name="Scholz U."/>
            <person name="Mascher M."/>
            <person name="Fiebig A."/>
        </authorList>
    </citation>
    <scope>NUCLEOTIDE SEQUENCE</scope>
</reference>
<dbReference type="AlphaFoldDB" id="A0A7I8KWB3"/>
<dbReference type="PANTHER" id="PTHR43550:SF3">
    <property type="entry name" value="3-KETODIHYDROSPHINGOSINE REDUCTASE"/>
    <property type="match status" value="1"/>
</dbReference>
<dbReference type="EMBL" id="LR746272">
    <property type="protein sequence ID" value="CAA7401901.1"/>
    <property type="molecule type" value="Genomic_DNA"/>
</dbReference>
<dbReference type="Pfam" id="PF00106">
    <property type="entry name" value="adh_short"/>
    <property type="match status" value="1"/>
</dbReference>